<organism evidence="3 4">
    <name type="scientific">Geomesophilobacter sediminis</name>
    <dbReference type="NCBI Taxonomy" id="2798584"/>
    <lineage>
        <taxon>Bacteria</taxon>
        <taxon>Pseudomonadati</taxon>
        <taxon>Thermodesulfobacteriota</taxon>
        <taxon>Desulfuromonadia</taxon>
        <taxon>Geobacterales</taxon>
        <taxon>Geobacteraceae</taxon>
        <taxon>Geomesophilobacter</taxon>
    </lineage>
</organism>
<evidence type="ECO:0000313" key="4">
    <source>
        <dbReference type="Proteomes" id="UP000636888"/>
    </source>
</evidence>
<dbReference type="PANTHER" id="PTHR43685:SF3">
    <property type="entry name" value="SLR2126 PROTEIN"/>
    <property type="match status" value="1"/>
</dbReference>
<dbReference type="Gene3D" id="3.90.550.10">
    <property type="entry name" value="Spore Coat Polysaccharide Biosynthesis Protein SpsA, Chain A"/>
    <property type="match status" value="1"/>
</dbReference>
<name>A0A8J7SCA8_9BACT</name>
<dbReference type="InterPro" id="IPR050834">
    <property type="entry name" value="Glycosyltransf_2"/>
</dbReference>
<dbReference type="InterPro" id="IPR001173">
    <property type="entry name" value="Glyco_trans_2-like"/>
</dbReference>
<dbReference type="Pfam" id="PF13632">
    <property type="entry name" value="Glyco_trans_2_3"/>
    <property type="match status" value="1"/>
</dbReference>
<keyword evidence="1" id="KW-1133">Transmembrane helix</keyword>
<gene>
    <name evidence="3" type="ORF">JFN93_20095</name>
</gene>
<keyword evidence="1" id="KW-0472">Membrane</keyword>
<dbReference type="SUPFAM" id="SSF53448">
    <property type="entry name" value="Nucleotide-diphospho-sugar transferases"/>
    <property type="match status" value="1"/>
</dbReference>
<feature type="transmembrane region" description="Helical" evidence="1">
    <location>
        <begin position="285"/>
        <end position="306"/>
    </location>
</feature>
<dbReference type="InterPro" id="IPR029044">
    <property type="entry name" value="Nucleotide-diphossugar_trans"/>
</dbReference>
<keyword evidence="1" id="KW-0812">Transmembrane</keyword>
<reference evidence="3" key="1">
    <citation type="submission" date="2020-12" db="EMBL/GenBank/DDBJ databases">
        <title>Geomonas sp. Red875, isolated from river sediment.</title>
        <authorList>
            <person name="Xu Z."/>
            <person name="Zhang Z."/>
            <person name="Masuda Y."/>
            <person name="Itoh H."/>
            <person name="Senoo K."/>
        </authorList>
    </citation>
    <scope>NUCLEOTIDE SEQUENCE</scope>
    <source>
        <strain evidence="3">Red875</strain>
    </source>
</reference>
<proteinExistence type="predicted"/>
<feature type="transmembrane region" description="Helical" evidence="1">
    <location>
        <begin position="240"/>
        <end position="265"/>
    </location>
</feature>
<evidence type="ECO:0000313" key="3">
    <source>
        <dbReference type="EMBL" id="MBJ6727019.1"/>
    </source>
</evidence>
<evidence type="ECO:0000259" key="2">
    <source>
        <dbReference type="Pfam" id="PF13632"/>
    </source>
</evidence>
<evidence type="ECO:0000256" key="1">
    <source>
        <dbReference type="SAM" id="Phobius"/>
    </source>
</evidence>
<dbReference type="AlphaFoldDB" id="A0A8J7SCA8"/>
<sequence>MDRSSSDAGRADASIPVSVIIPVKPGGEVRALSALRAATYPPELMEVLVAYGSAPSTQRNRAARQSQGEILFFLDDDSRPVPGFIERALEQYRDPAVAAVGGPSLTPETDTPLQKTFAAAFASRFGGGGARTRYLKFGEARSTDDSELILCNLSFRREVFLENGGLDERLYPNEENELMDRLQRQGLKLVHDPELAVTRSQRPTYRAFVKQMFGYGRGRGEQTVLAKGVKRVGAFAPSVFLIYLGVLALHPAPLLALPLLAYLLGVGMASFVEAARVCDPALGVRLLYVYPTLHLLYGAGVFRGLLFPRFRQKGRTAPNVEVAEVKPMGRTWS</sequence>
<keyword evidence="4" id="KW-1185">Reference proteome</keyword>
<accession>A0A8J7SCA8</accession>
<protein>
    <submittedName>
        <fullName evidence="3">Glycosyltransferase</fullName>
    </submittedName>
</protein>
<dbReference type="PANTHER" id="PTHR43685">
    <property type="entry name" value="GLYCOSYLTRANSFERASE"/>
    <property type="match status" value="1"/>
</dbReference>
<dbReference type="Proteomes" id="UP000636888">
    <property type="component" value="Unassembled WGS sequence"/>
</dbReference>
<dbReference type="EMBL" id="JAEMHM010000019">
    <property type="protein sequence ID" value="MBJ6727019.1"/>
    <property type="molecule type" value="Genomic_DNA"/>
</dbReference>
<dbReference type="RefSeq" id="WP_199385936.1">
    <property type="nucleotide sequence ID" value="NZ_JAEMHM010000019.1"/>
</dbReference>
<comment type="caution">
    <text evidence="3">The sequence shown here is derived from an EMBL/GenBank/DDBJ whole genome shotgun (WGS) entry which is preliminary data.</text>
</comment>
<feature type="domain" description="Glycosyltransferase 2-like" evidence="2">
    <location>
        <begin position="72"/>
        <end position="265"/>
    </location>
</feature>